<reference evidence="1 2" key="1">
    <citation type="submission" date="2019-03" db="EMBL/GenBank/DDBJ databases">
        <title>Single cell metagenomics reveals metabolic interactions within the superorganism composed of flagellate Streblomastix strix and complex community of Bacteroidetes bacteria on its surface.</title>
        <authorList>
            <person name="Treitli S.C."/>
            <person name="Kolisko M."/>
            <person name="Husnik F."/>
            <person name="Keeling P."/>
            <person name="Hampl V."/>
        </authorList>
    </citation>
    <scope>NUCLEOTIDE SEQUENCE [LARGE SCALE GENOMIC DNA]</scope>
    <source>
        <strain evidence="1">ST1C</strain>
    </source>
</reference>
<comment type="caution">
    <text evidence="1">The sequence shown here is derived from an EMBL/GenBank/DDBJ whole genome shotgun (WGS) entry which is preliminary data.</text>
</comment>
<evidence type="ECO:0000313" key="2">
    <source>
        <dbReference type="Proteomes" id="UP000324800"/>
    </source>
</evidence>
<sequence length="119" mass="13128">MIETKNPKIRTLCGAVIEVIQQRGSSTATSSSINQTIPGVEENQETSLVQREHQFVEIQPTFIINEVYQGRQLKNHYIHGDCDLKFTAAIDLVITEGIIRIEIVFENAGGGLMGIVDAS</sequence>
<protein>
    <submittedName>
        <fullName evidence="1">Uncharacterized protein</fullName>
    </submittedName>
</protein>
<name>A0A5J4VMJ3_9EUKA</name>
<dbReference type="Proteomes" id="UP000324800">
    <property type="component" value="Unassembled WGS sequence"/>
</dbReference>
<dbReference type="EMBL" id="SNRW01006120">
    <property type="protein sequence ID" value="KAA6383684.1"/>
    <property type="molecule type" value="Genomic_DNA"/>
</dbReference>
<proteinExistence type="predicted"/>
<dbReference type="AlphaFoldDB" id="A0A5J4VMJ3"/>
<gene>
    <name evidence="1" type="ORF">EZS28_020789</name>
</gene>
<organism evidence="1 2">
    <name type="scientific">Streblomastix strix</name>
    <dbReference type="NCBI Taxonomy" id="222440"/>
    <lineage>
        <taxon>Eukaryota</taxon>
        <taxon>Metamonada</taxon>
        <taxon>Preaxostyla</taxon>
        <taxon>Oxymonadida</taxon>
        <taxon>Streblomastigidae</taxon>
        <taxon>Streblomastix</taxon>
    </lineage>
</organism>
<evidence type="ECO:0000313" key="1">
    <source>
        <dbReference type="EMBL" id="KAA6383684.1"/>
    </source>
</evidence>
<accession>A0A5J4VMJ3</accession>